<evidence type="ECO:0000313" key="1">
    <source>
        <dbReference type="EMBL" id="CFS17343.1"/>
    </source>
</evidence>
<name>A0A654U7P5_MYCTX</name>
<organism evidence="1 2">
    <name type="scientific">Mycobacterium tuberculosis</name>
    <dbReference type="NCBI Taxonomy" id="1773"/>
    <lineage>
        <taxon>Bacteria</taxon>
        <taxon>Bacillati</taxon>
        <taxon>Actinomycetota</taxon>
        <taxon>Actinomycetes</taxon>
        <taxon>Mycobacteriales</taxon>
        <taxon>Mycobacteriaceae</taxon>
        <taxon>Mycobacterium</taxon>
        <taxon>Mycobacterium tuberculosis complex</taxon>
    </lineage>
</organism>
<dbReference type="EMBL" id="CGCX01002922">
    <property type="protein sequence ID" value="CFS17343.1"/>
    <property type="molecule type" value="Genomic_DNA"/>
</dbReference>
<evidence type="ECO:0000313" key="2">
    <source>
        <dbReference type="Proteomes" id="UP000046680"/>
    </source>
</evidence>
<proteinExistence type="predicted"/>
<keyword evidence="1" id="KW-0067">ATP-binding</keyword>
<accession>A0A654U7P5</accession>
<keyword evidence="1" id="KW-0547">Nucleotide-binding</keyword>
<keyword evidence="1" id="KW-0378">Hydrolase</keyword>
<dbReference type="GO" id="GO:0016787">
    <property type="term" value="F:hydrolase activity"/>
    <property type="evidence" value="ECO:0007669"/>
    <property type="project" value="UniProtKB-KW"/>
</dbReference>
<dbReference type="GO" id="GO:0004386">
    <property type="term" value="F:helicase activity"/>
    <property type="evidence" value="ECO:0007669"/>
    <property type="project" value="UniProtKB-KW"/>
</dbReference>
<dbReference type="EC" id="3.6.-.-" evidence="1"/>
<gene>
    <name evidence="1" type="ORF">ERS007657_04385</name>
</gene>
<keyword evidence="1" id="KW-0347">Helicase</keyword>
<dbReference type="AlphaFoldDB" id="A0A654U7P5"/>
<sequence>MQSPKCGNGNDPLDKAGAVRVLRLVLAELSEESP</sequence>
<protein>
    <submittedName>
        <fullName evidence="1">Helicase</fullName>
        <ecNumber evidence="1">3.6.-.-</ecNumber>
    </submittedName>
</protein>
<dbReference type="Proteomes" id="UP000046680">
    <property type="component" value="Unassembled WGS sequence"/>
</dbReference>
<reference evidence="1 2" key="1">
    <citation type="submission" date="2015-03" db="EMBL/GenBank/DDBJ databases">
        <authorList>
            <consortium name="Pathogen Informatics"/>
        </authorList>
    </citation>
    <scope>NUCLEOTIDE SEQUENCE [LARGE SCALE GENOMIC DNA]</scope>
    <source>
        <strain evidence="1 2">C09601061</strain>
    </source>
</reference>